<reference evidence="2 3" key="1">
    <citation type="submission" date="2014-06" db="EMBL/GenBank/DDBJ databases">
        <title>Shewanella sp. YQH10.</title>
        <authorList>
            <person name="Liu Y."/>
            <person name="Zeng R."/>
        </authorList>
    </citation>
    <scope>NUCLEOTIDE SEQUENCE [LARGE SCALE GENOMIC DNA]</scope>
    <source>
        <strain evidence="2 3">YQH10</strain>
    </source>
</reference>
<dbReference type="STRING" id="1515746.HR45_16685"/>
<dbReference type="InterPro" id="IPR036249">
    <property type="entry name" value="Thioredoxin-like_sf"/>
</dbReference>
<evidence type="ECO:0000259" key="1">
    <source>
        <dbReference type="PROSITE" id="PS51352"/>
    </source>
</evidence>
<dbReference type="OrthoDB" id="9809746at2"/>
<keyword evidence="3" id="KW-1185">Reference proteome</keyword>
<accession>A0A094JVI7</accession>
<protein>
    <submittedName>
        <fullName evidence="2">Alkyl hydroperoxide reductase</fullName>
    </submittedName>
</protein>
<dbReference type="GO" id="GO:0016209">
    <property type="term" value="F:antioxidant activity"/>
    <property type="evidence" value="ECO:0007669"/>
    <property type="project" value="InterPro"/>
</dbReference>
<dbReference type="SUPFAM" id="SSF52833">
    <property type="entry name" value="Thioredoxin-like"/>
    <property type="match status" value="1"/>
</dbReference>
<sequence>MLMPRQQVPTLQFPTINGSDYDLVKQAPDNFTLIVFYRGLHCPICANYLRELGRLLPEFNKRGVDVVAVSSDQRDRAQRMFEKLKSKQFLLGYNLNLETAKNWGLYISTSKGMTSIGLEEPALFSEPGIFLVRPDQTLFYANIQTMPFARPMFTELLSAIDFTLEHNYPARGQYIGAV</sequence>
<evidence type="ECO:0000313" key="2">
    <source>
        <dbReference type="EMBL" id="KFZ36451.1"/>
    </source>
</evidence>
<dbReference type="PROSITE" id="PS51352">
    <property type="entry name" value="THIOREDOXIN_2"/>
    <property type="match status" value="1"/>
</dbReference>
<gene>
    <name evidence="2" type="ORF">HR45_16685</name>
</gene>
<dbReference type="Proteomes" id="UP000029264">
    <property type="component" value="Unassembled WGS sequence"/>
</dbReference>
<dbReference type="eggNOG" id="COG1225">
    <property type="taxonomic scope" value="Bacteria"/>
</dbReference>
<dbReference type="Gene3D" id="3.40.30.10">
    <property type="entry name" value="Glutaredoxin"/>
    <property type="match status" value="1"/>
</dbReference>
<proteinExistence type="predicted"/>
<feature type="domain" description="Thioredoxin" evidence="1">
    <location>
        <begin position="2"/>
        <end position="165"/>
    </location>
</feature>
<dbReference type="InterPro" id="IPR000866">
    <property type="entry name" value="AhpC/TSA"/>
</dbReference>
<organism evidence="2 3">
    <name type="scientific">Shewanella mangrovi</name>
    <dbReference type="NCBI Taxonomy" id="1515746"/>
    <lineage>
        <taxon>Bacteria</taxon>
        <taxon>Pseudomonadati</taxon>
        <taxon>Pseudomonadota</taxon>
        <taxon>Gammaproteobacteria</taxon>
        <taxon>Alteromonadales</taxon>
        <taxon>Shewanellaceae</taxon>
        <taxon>Shewanella</taxon>
    </lineage>
</organism>
<dbReference type="GO" id="GO:0016491">
    <property type="term" value="F:oxidoreductase activity"/>
    <property type="evidence" value="ECO:0007669"/>
    <property type="project" value="InterPro"/>
</dbReference>
<dbReference type="InterPro" id="IPR013766">
    <property type="entry name" value="Thioredoxin_domain"/>
</dbReference>
<comment type="caution">
    <text evidence="2">The sequence shown here is derived from an EMBL/GenBank/DDBJ whole genome shotgun (WGS) entry which is preliminary data.</text>
</comment>
<dbReference type="CDD" id="cd02970">
    <property type="entry name" value="PRX_like2"/>
    <property type="match status" value="1"/>
</dbReference>
<evidence type="ECO:0000313" key="3">
    <source>
        <dbReference type="Proteomes" id="UP000029264"/>
    </source>
</evidence>
<dbReference type="EMBL" id="JPEO01000018">
    <property type="protein sequence ID" value="KFZ36451.1"/>
    <property type="molecule type" value="Genomic_DNA"/>
</dbReference>
<dbReference type="AlphaFoldDB" id="A0A094JVI7"/>
<name>A0A094JVI7_9GAMM</name>
<dbReference type="Pfam" id="PF00578">
    <property type="entry name" value="AhpC-TSA"/>
    <property type="match status" value="1"/>
</dbReference>